<dbReference type="AlphaFoldDB" id="A0AAV9SVJ4"/>
<dbReference type="Proteomes" id="UP001327957">
    <property type="component" value="Unassembled WGS sequence"/>
</dbReference>
<evidence type="ECO:0000313" key="2">
    <source>
        <dbReference type="EMBL" id="KAK6208493.1"/>
    </source>
</evidence>
<feature type="region of interest" description="Disordered" evidence="1">
    <location>
        <begin position="1"/>
        <end position="74"/>
    </location>
</feature>
<reference evidence="2 3" key="1">
    <citation type="submission" date="2023-04" db="EMBL/GenBank/DDBJ databases">
        <title>Colletotrichum tabacum stain YC1 causing leaf anthracnose on Nicotiana tabacum(L.) cv.</title>
        <authorList>
            <person name="Ji Z."/>
            <person name="Wang M."/>
            <person name="Zhang J."/>
            <person name="Wang N."/>
            <person name="Zhou Z."/>
        </authorList>
    </citation>
    <scope>NUCLEOTIDE SEQUENCE [LARGE SCALE GENOMIC DNA]</scope>
    <source>
        <strain evidence="2 3">YC1</strain>
    </source>
</reference>
<name>A0AAV9SVJ4_9PEZI</name>
<protein>
    <submittedName>
        <fullName evidence="2">Uncharacterized protein</fullName>
    </submittedName>
</protein>
<dbReference type="EMBL" id="JASAOK010000049">
    <property type="protein sequence ID" value="KAK6208493.1"/>
    <property type="molecule type" value="Genomic_DNA"/>
</dbReference>
<feature type="compositionally biased region" description="Basic residues" evidence="1">
    <location>
        <begin position="46"/>
        <end position="55"/>
    </location>
</feature>
<gene>
    <name evidence="2" type="ORF">QIS74_12011</name>
</gene>
<organism evidence="2 3">
    <name type="scientific">Colletotrichum tabaci</name>
    <dbReference type="NCBI Taxonomy" id="1209068"/>
    <lineage>
        <taxon>Eukaryota</taxon>
        <taxon>Fungi</taxon>
        <taxon>Dikarya</taxon>
        <taxon>Ascomycota</taxon>
        <taxon>Pezizomycotina</taxon>
        <taxon>Sordariomycetes</taxon>
        <taxon>Hypocreomycetidae</taxon>
        <taxon>Glomerellales</taxon>
        <taxon>Glomerellaceae</taxon>
        <taxon>Colletotrichum</taxon>
        <taxon>Colletotrichum destructivum species complex</taxon>
    </lineage>
</organism>
<sequence length="250" mass="28212">MELFSHGFETNKHRSDAHRIQHTWEPQLTLPDIPKPVDPDESQKGSKSKTHKRRKISYDFSNTNDDDDDGEPRYVSVRPDMIVVRTKRGERMDMGEGKREAPSRCISVLEMKREGVLSCRVSNLKSVAGTPIRLPPVAGANRRFARGGRHNTCMKTTLDPGSVNLIKQAIVYALTFRVRFVVISDYNTTAFFQFTEMKTGARVGIKKLWETGVGESMDMSILEEDESADVRAAWLGFLATADAELNKSLY</sequence>
<comment type="caution">
    <text evidence="2">The sequence shown here is derived from an EMBL/GenBank/DDBJ whole genome shotgun (WGS) entry which is preliminary data.</text>
</comment>
<evidence type="ECO:0000313" key="3">
    <source>
        <dbReference type="Proteomes" id="UP001327957"/>
    </source>
</evidence>
<keyword evidence="3" id="KW-1185">Reference proteome</keyword>
<feature type="compositionally biased region" description="Basic and acidic residues" evidence="1">
    <location>
        <begin position="35"/>
        <end position="44"/>
    </location>
</feature>
<proteinExistence type="predicted"/>
<accession>A0AAV9SVJ4</accession>
<feature type="compositionally biased region" description="Basic and acidic residues" evidence="1">
    <location>
        <begin position="9"/>
        <end position="19"/>
    </location>
</feature>
<evidence type="ECO:0000256" key="1">
    <source>
        <dbReference type="SAM" id="MobiDB-lite"/>
    </source>
</evidence>